<name>D3BER9_HETP5</name>
<sequence>MTYWETRSTIQLDIICGESDLNVAISLSRSKISEDDKKASKVVLEKDKDKAAFIIDAEADGEDNLKSYLEGMIKPPTSTATTSSETKILAKLDALEIKIDANRKEVDDIKLSLIPKKKSVAFSDMTQAKWETIIDFTGIDFKEEVIHVSPDKLQQEAIQPFVWNPNLNKVDQMEPALQWLKTNFPLPASLETPLVSSICTEGYTRLCSCSSRDQTLSDSAVLGL</sequence>
<accession>D3BER9</accession>
<evidence type="ECO:0000313" key="1">
    <source>
        <dbReference type="EMBL" id="EFA80400.1"/>
    </source>
</evidence>
<proteinExistence type="predicted"/>
<protein>
    <submittedName>
        <fullName evidence="1">Uncharacterized protein</fullName>
    </submittedName>
</protein>
<dbReference type="InParanoid" id="D3BER9"/>
<dbReference type="AlphaFoldDB" id="D3BER9"/>
<dbReference type="RefSeq" id="XP_020432520.1">
    <property type="nucleotide sequence ID" value="XM_020578072.1"/>
</dbReference>
<organism evidence="1 2">
    <name type="scientific">Heterostelium pallidum (strain ATCC 26659 / Pp 5 / PN500)</name>
    <name type="common">Cellular slime mold</name>
    <name type="synonym">Polysphondylium pallidum</name>
    <dbReference type="NCBI Taxonomy" id="670386"/>
    <lineage>
        <taxon>Eukaryota</taxon>
        <taxon>Amoebozoa</taxon>
        <taxon>Evosea</taxon>
        <taxon>Eumycetozoa</taxon>
        <taxon>Dictyostelia</taxon>
        <taxon>Acytosteliales</taxon>
        <taxon>Acytosteliaceae</taxon>
        <taxon>Heterostelium</taxon>
    </lineage>
</organism>
<dbReference type="GeneID" id="31362715"/>
<dbReference type="Proteomes" id="UP000001396">
    <property type="component" value="Unassembled WGS sequence"/>
</dbReference>
<gene>
    <name evidence="1" type="ORF">PPL_07234</name>
</gene>
<evidence type="ECO:0000313" key="2">
    <source>
        <dbReference type="Proteomes" id="UP000001396"/>
    </source>
</evidence>
<keyword evidence="2" id="KW-1185">Reference proteome</keyword>
<reference evidence="1 2" key="1">
    <citation type="journal article" date="2011" name="Genome Res.">
        <title>Phylogeny-wide analysis of social amoeba genomes highlights ancient origins for complex intercellular communication.</title>
        <authorList>
            <person name="Heidel A.J."/>
            <person name="Lawal H.M."/>
            <person name="Felder M."/>
            <person name="Schilde C."/>
            <person name="Helps N.R."/>
            <person name="Tunggal B."/>
            <person name="Rivero F."/>
            <person name="John U."/>
            <person name="Schleicher M."/>
            <person name="Eichinger L."/>
            <person name="Platzer M."/>
            <person name="Noegel A.A."/>
            <person name="Schaap P."/>
            <person name="Gloeckner G."/>
        </authorList>
    </citation>
    <scope>NUCLEOTIDE SEQUENCE [LARGE SCALE GENOMIC DNA]</scope>
    <source>
        <strain evidence="2">ATCC 26659 / Pp 5 / PN500</strain>
    </source>
</reference>
<dbReference type="EMBL" id="ADBJ01000031">
    <property type="protein sequence ID" value="EFA80400.1"/>
    <property type="molecule type" value="Genomic_DNA"/>
</dbReference>
<comment type="caution">
    <text evidence="1">The sequence shown here is derived from an EMBL/GenBank/DDBJ whole genome shotgun (WGS) entry which is preliminary data.</text>
</comment>